<evidence type="ECO:0000256" key="4">
    <source>
        <dbReference type="ARBA" id="ARBA00023079"/>
    </source>
</evidence>
<evidence type="ECO:0000256" key="2">
    <source>
        <dbReference type="ARBA" id="ARBA00022964"/>
    </source>
</evidence>
<dbReference type="InterPro" id="IPR004981">
    <property type="entry name" value="Trp_2_3_dOase"/>
</dbReference>
<dbReference type="InterPro" id="IPR037217">
    <property type="entry name" value="Trp/Indoleamine_2_3_dOase-like"/>
</dbReference>
<evidence type="ECO:0000313" key="6">
    <source>
        <dbReference type="Proteomes" id="UP001500279"/>
    </source>
</evidence>
<accession>A0ABN1JNF3</accession>
<evidence type="ECO:0000313" key="5">
    <source>
        <dbReference type="EMBL" id="GAA0743344.1"/>
    </source>
</evidence>
<dbReference type="SUPFAM" id="SSF140959">
    <property type="entry name" value="Indolic compounds 2,3-dioxygenase-like"/>
    <property type="match status" value="1"/>
</dbReference>
<protein>
    <submittedName>
        <fullName evidence="5">Tryptophan 2,3-dioxygenase</fullName>
    </submittedName>
</protein>
<dbReference type="Pfam" id="PF03301">
    <property type="entry name" value="Trp_dioxygenase"/>
    <property type="match status" value="1"/>
</dbReference>
<dbReference type="Proteomes" id="UP001500279">
    <property type="component" value="Unassembled WGS sequence"/>
</dbReference>
<evidence type="ECO:0000256" key="3">
    <source>
        <dbReference type="ARBA" id="ARBA00023004"/>
    </source>
</evidence>
<reference evidence="6" key="1">
    <citation type="journal article" date="2019" name="Int. J. Syst. Evol. Microbiol.">
        <title>The Global Catalogue of Microorganisms (GCM) 10K type strain sequencing project: providing services to taxonomists for standard genome sequencing and annotation.</title>
        <authorList>
            <consortium name="The Broad Institute Genomics Platform"/>
            <consortium name="The Broad Institute Genome Sequencing Center for Infectious Disease"/>
            <person name="Wu L."/>
            <person name="Ma J."/>
        </authorList>
    </citation>
    <scope>NUCLEOTIDE SEQUENCE [LARGE SCALE GENOMIC DNA]</scope>
    <source>
        <strain evidence="6">JCM 15503</strain>
    </source>
</reference>
<name>A0ABN1JNF3_9BURK</name>
<keyword evidence="2" id="KW-0223">Dioxygenase</keyword>
<organism evidence="5 6">
    <name type="scientific">Ideonella azotifigens</name>
    <dbReference type="NCBI Taxonomy" id="513160"/>
    <lineage>
        <taxon>Bacteria</taxon>
        <taxon>Pseudomonadati</taxon>
        <taxon>Pseudomonadota</taxon>
        <taxon>Betaproteobacteria</taxon>
        <taxon>Burkholderiales</taxon>
        <taxon>Sphaerotilaceae</taxon>
        <taxon>Ideonella</taxon>
    </lineage>
</organism>
<gene>
    <name evidence="5" type="ORF">GCM10009107_07780</name>
</gene>
<keyword evidence="2" id="KW-0560">Oxidoreductase</keyword>
<keyword evidence="6" id="KW-1185">Reference proteome</keyword>
<dbReference type="EMBL" id="BAAAEW010000004">
    <property type="protein sequence ID" value="GAA0743344.1"/>
    <property type="molecule type" value="Genomic_DNA"/>
</dbReference>
<dbReference type="RefSeq" id="WP_231010496.1">
    <property type="nucleotide sequence ID" value="NZ_BAAAEW010000004.1"/>
</dbReference>
<keyword evidence="4" id="KW-0823">Tryptophan catabolism</keyword>
<proteinExistence type="predicted"/>
<dbReference type="Gene3D" id="1.20.58.480">
    <property type="match status" value="1"/>
</dbReference>
<comment type="caution">
    <text evidence="5">The sequence shown here is derived from an EMBL/GenBank/DDBJ whole genome shotgun (WGS) entry which is preliminary data.</text>
</comment>
<sequence>MTAEACPLGRGGAAQAGLHAGLRYAGYLRLDQVLGAQAPLSADTAQPIHDEHFFIVLHQAHELWFRQWLVEAAAVLQADAQAPGFFTDALPKLHRMAEIQALLNQQLGLLATLDPLQFLAMRPLLGSASGSQSLQFVLMEATLGTLDEARAPQACTMMTPAESTQVLATCRQPTLHDQLARGLAAEWQRQQATPAAKACHAQWAQALTEREAAQGWPALALPAAFARLPRAAALAALLARSRSQPRERLIDDALDRLCQLEQLLHRWRLQHAEQVRELLDELPGTGGSSGHRYLSANAAAQPHSALRTLRQWAARPGIQVPA</sequence>
<keyword evidence="1" id="KW-0349">Heme</keyword>
<dbReference type="PANTHER" id="PTHR10138">
    <property type="entry name" value="TRYPTOPHAN 2,3-DIOXYGENASE"/>
    <property type="match status" value="1"/>
</dbReference>
<evidence type="ECO:0000256" key="1">
    <source>
        <dbReference type="ARBA" id="ARBA00022617"/>
    </source>
</evidence>
<dbReference type="PANTHER" id="PTHR10138:SF0">
    <property type="entry name" value="TRYPTOPHAN 2,3-DIOXYGENASE"/>
    <property type="match status" value="1"/>
</dbReference>
<keyword evidence="3" id="KW-0408">Iron</keyword>
<keyword evidence="1" id="KW-0479">Metal-binding</keyword>